<dbReference type="RefSeq" id="WP_226746916.1">
    <property type="nucleotide sequence ID" value="NZ_JAJATZ010000001.1"/>
</dbReference>
<evidence type="ECO:0000313" key="2">
    <source>
        <dbReference type="Proteomes" id="UP001138961"/>
    </source>
</evidence>
<organism evidence="1 2">
    <name type="scientific">Loktanella gaetbuli</name>
    <dbReference type="NCBI Taxonomy" id="2881335"/>
    <lineage>
        <taxon>Bacteria</taxon>
        <taxon>Pseudomonadati</taxon>
        <taxon>Pseudomonadota</taxon>
        <taxon>Alphaproteobacteria</taxon>
        <taxon>Rhodobacterales</taxon>
        <taxon>Roseobacteraceae</taxon>
        <taxon>Loktanella</taxon>
    </lineage>
</organism>
<accession>A0ABS8BQ43</accession>
<sequence length="112" mass="11801">MKLPVLNRALTLEAPVAIPDGSGGTVTDWAARGLLWADIKAGSGAVRFQGEARLSRVPLTITVRAAAVGDDARPVAGQRFREGARIFAILAVTERDGAGRYLTCRAQEEVAA</sequence>
<gene>
    <name evidence="1" type="ORF">LGQ03_01165</name>
</gene>
<dbReference type="Gene3D" id="2.40.10.270">
    <property type="entry name" value="Bacteriophage SPP1 head-tail adaptor protein"/>
    <property type="match status" value="1"/>
</dbReference>
<keyword evidence="2" id="KW-1185">Reference proteome</keyword>
<dbReference type="Proteomes" id="UP001138961">
    <property type="component" value="Unassembled WGS sequence"/>
</dbReference>
<proteinExistence type="predicted"/>
<evidence type="ECO:0000313" key="1">
    <source>
        <dbReference type="EMBL" id="MCB5197840.1"/>
    </source>
</evidence>
<dbReference type="Pfam" id="PF05521">
    <property type="entry name" value="Phage_HCP"/>
    <property type="match status" value="1"/>
</dbReference>
<comment type="caution">
    <text evidence="1">The sequence shown here is derived from an EMBL/GenBank/DDBJ whole genome shotgun (WGS) entry which is preliminary data.</text>
</comment>
<reference evidence="1" key="1">
    <citation type="submission" date="2021-10" db="EMBL/GenBank/DDBJ databases">
        <title>Loktanella gaetbuli sp. nov., isolated from a tidal flat.</title>
        <authorList>
            <person name="Park S."/>
            <person name="Yoon J.-H."/>
        </authorList>
    </citation>
    <scope>NUCLEOTIDE SEQUENCE</scope>
    <source>
        <strain evidence="1">TSTF-M6</strain>
    </source>
</reference>
<protein>
    <submittedName>
        <fullName evidence="1">Head-tail adaptor protein</fullName>
    </submittedName>
</protein>
<dbReference type="EMBL" id="JAJATZ010000001">
    <property type="protein sequence ID" value="MCB5197840.1"/>
    <property type="molecule type" value="Genomic_DNA"/>
</dbReference>
<dbReference type="InterPro" id="IPR008767">
    <property type="entry name" value="Phage_SPP1_head-tail_adaptor"/>
</dbReference>
<dbReference type="InterPro" id="IPR038666">
    <property type="entry name" value="SSP1_head-tail_sf"/>
</dbReference>
<name>A0ABS8BQ43_9RHOB</name>